<sequence length="130" mass="15463">MKIRFFWHKEFREPWCTLYKDEEQIRSNLPGFLGDDEGLGVEHLKKWIKNGLCEIEKVKSGEVLDFDMWGQTMGAEISLDKVSIYCGDDYFPEEIIGFNAFYEILIKWLDFISSSEDFNKEVIFYIDMDF</sequence>
<accession>A0A1V3L4L6</accession>
<gene>
    <name evidence="1" type="ORF">BKG92_00580</name>
</gene>
<dbReference type="RefSeq" id="WP_077495296.1">
    <property type="nucleotide sequence ID" value="NZ_MLAG01000001.1"/>
</dbReference>
<reference evidence="1 2" key="1">
    <citation type="submission" date="2016-10" db="EMBL/GenBank/DDBJ databases">
        <title>Rodentibacter gen. nov. and new species.</title>
        <authorList>
            <person name="Christensen H."/>
        </authorList>
    </citation>
    <scope>NUCLEOTIDE SEQUENCE [LARGE SCALE GENOMIC DNA]</scope>
    <source>
        <strain evidence="1 2">Ac81</strain>
    </source>
</reference>
<dbReference type="Proteomes" id="UP000188573">
    <property type="component" value="Unassembled WGS sequence"/>
</dbReference>
<dbReference type="AlphaFoldDB" id="A0A1V3L4L6"/>
<proteinExistence type="predicted"/>
<comment type="caution">
    <text evidence="1">The sequence shown here is derived from an EMBL/GenBank/DDBJ whole genome shotgun (WGS) entry which is preliminary data.</text>
</comment>
<name>A0A1V3L4L6_9PAST</name>
<organism evidence="1 2">
    <name type="scientific">Rodentibacter ratti</name>
    <dbReference type="NCBI Taxonomy" id="1906745"/>
    <lineage>
        <taxon>Bacteria</taxon>
        <taxon>Pseudomonadati</taxon>
        <taxon>Pseudomonadota</taxon>
        <taxon>Gammaproteobacteria</taxon>
        <taxon>Pasteurellales</taxon>
        <taxon>Pasteurellaceae</taxon>
        <taxon>Rodentibacter</taxon>
    </lineage>
</organism>
<evidence type="ECO:0000313" key="1">
    <source>
        <dbReference type="EMBL" id="OOF84403.1"/>
    </source>
</evidence>
<keyword evidence="2" id="KW-1185">Reference proteome</keyword>
<dbReference type="EMBL" id="MLAG01000001">
    <property type="protein sequence ID" value="OOF84403.1"/>
    <property type="molecule type" value="Genomic_DNA"/>
</dbReference>
<evidence type="ECO:0000313" key="2">
    <source>
        <dbReference type="Proteomes" id="UP000188573"/>
    </source>
</evidence>
<protein>
    <submittedName>
        <fullName evidence="1">Uncharacterized protein</fullName>
    </submittedName>
</protein>